<sequence length="415" mass="45984">MNSSRLDGASAIEAAALQYIHQLRPRTEGRPLPASRKLRVGWILEAPNCKQGPASVIDSLSYRCLFFDALNATTRLLVVDGNTSTHARARLDLMLLPHVCTINTRALPICLRQLLPSDPPALIVVNKVFEALEKKLALIRACGHRVALIVTPSPHATALGRKAGMRAAFFPYAAPLEFGRFADGRHVRYSYEIGFSGGWQKLSGRYPFRKHIFSSNSTARLKAQGVRVMNPGWLPTESYIRAIGSSKMWLATSEQGAHVGPRYFEVMISGRALLLCDRNDEAYALLGVKEGVHAAMFNSTAEFEARLHYYRDAAHEAERQRIVRAARELVLSRHLWSHRAAYFDVIAREALAHVSAAEAPAGGEAPSGHSDEGLRVPGTRRVGVDRVSAFRNVTRLANASNRKYLSRMRKINSVR</sequence>
<dbReference type="InterPro" id="IPR055259">
    <property type="entry name" value="YkvP/CgeB_Glyco_trans-like"/>
</dbReference>
<accession>A0AB34JNC9</accession>
<dbReference type="Proteomes" id="UP001515480">
    <property type="component" value="Unassembled WGS sequence"/>
</dbReference>
<dbReference type="EMBL" id="JBGBPQ010000006">
    <property type="protein sequence ID" value="KAL1523293.1"/>
    <property type="molecule type" value="Genomic_DNA"/>
</dbReference>
<reference evidence="3 4" key="1">
    <citation type="journal article" date="2024" name="Science">
        <title>Giant polyketide synthase enzymes in the biosynthesis of giant marine polyether toxins.</title>
        <authorList>
            <person name="Fallon T.R."/>
            <person name="Shende V.V."/>
            <person name="Wierzbicki I.H."/>
            <person name="Pendleton A.L."/>
            <person name="Watervoot N.F."/>
            <person name="Auber R.P."/>
            <person name="Gonzalez D.J."/>
            <person name="Wisecaver J.H."/>
            <person name="Moore B.S."/>
        </authorList>
    </citation>
    <scope>NUCLEOTIDE SEQUENCE [LARGE SCALE GENOMIC DNA]</scope>
    <source>
        <strain evidence="3 4">12B1</strain>
    </source>
</reference>
<evidence type="ECO:0000256" key="1">
    <source>
        <dbReference type="SAM" id="MobiDB-lite"/>
    </source>
</evidence>
<proteinExistence type="predicted"/>
<dbReference type="AlphaFoldDB" id="A0AB34JNC9"/>
<protein>
    <recommendedName>
        <fullName evidence="2">Spore protein YkvP/CgeB glycosyl transferase-like domain-containing protein</fullName>
    </recommendedName>
</protein>
<feature type="region of interest" description="Disordered" evidence="1">
    <location>
        <begin position="359"/>
        <end position="378"/>
    </location>
</feature>
<evidence type="ECO:0000313" key="3">
    <source>
        <dbReference type="EMBL" id="KAL1523293.1"/>
    </source>
</evidence>
<feature type="compositionally biased region" description="Low complexity" evidence="1">
    <location>
        <begin position="359"/>
        <end position="368"/>
    </location>
</feature>
<comment type="caution">
    <text evidence="3">The sequence shown here is derived from an EMBL/GenBank/DDBJ whole genome shotgun (WGS) entry which is preliminary data.</text>
</comment>
<organism evidence="3 4">
    <name type="scientific">Prymnesium parvum</name>
    <name type="common">Toxic golden alga</name>
    <dbReference type="NCBI Taxonomy" id="97485"/>
    <lineage>
        <taxon>Eukaryota</taxon>
        <taxon>Haptista</taxon>
        <taxon>Haptophyta</taxon>
        <taxon>Prymnesiophyceae</taxon>
        <taxon>Prymnesiales</taxon>
        <taxon>Prymnesiaceae</taxon>
        <taxon>Prymnesium</taxon>
    </lineage>
</organism>
<keyword evidence="4" id="KW-1185">Reference proteome</keyword>
<evidence type="ECO:0000313" key="4">
    <source>
        <dbReference type="Proteomes" id="UP001515480"/>
    </source>
</evidence>
<name>A0AB34JNC9_PRYPA</name>
<dbReference type="Pfam" id="PF13524">
    <property type="entry name" value="Glyco_trans_1_2"/>
    <property type="match status" value="1"/>
</dbReference>
<evidence type="ECO:0000259" key="2">
    <source>
        <dbReference type="Pfam" id="PF13524"/>
    </source>
</evidence>
<feature type="domain" description="Spore protein YkvP/CgeB glycosyl transferase-like" evidence="2">
    <location>
        <begin position="224"/>
        <end position="342"/>
    </location>
</feature>
<gene>
    <name evidence="3" type="ORF">AB1Y20_018242</name>
</gene>